<dbReference type="AlphaFoldDB" id="A0A1F5Q8U7"/>
<accession>A0A1F5Q8U7</accession>
<dbReference type="PIRSF" id="PIRSF015617">
    <property type="entry name" value="Adensltrnsf_CobA"/>
    <property type="match status" value="1"/>
</dbReference>
<comment type="caution">
    <text evidence="1">The sequence shown here is derived from an EMBL/GenBank/DDBJ whole genome shotgun (WGS) entry which is preliminary data.</text>
</comment>
<evidence type="ECO:0000313" key="2">
    <source>
        <dbReference type="Proteomes" id="UP000177235"/>
    </source>
</evidence>
<gene>
    <name evidence="1" type="ORF">A3J05_04255</name>
</gene>
<dbReference type="Pfam" id="PF02572">
    <property type="entry name" value="CobA_CobO_BtuR"/>
    <property type="match status" value="1"/>
</dbReference>
<dbReference type="GO" id="GO:0005524">
    <property type="term" value="F:ATP binding"/>
    <property type="evidence" value="ECO:0007669"/>
    <property type="project" value="InterPro"/>
</dbReference>
<proteinExistence type="predicted"/>
<dbReference type="SUPFAM" id="SSF52540">
    <property type="entry name" value="P-loop containing nucleoside triphosphate hydrolases"/>
    <property type="match status" value="1"/>
</dbReference>
<name>A0A1F5Q8U7_9BACT</name>
<dbReference type="InterPro" id="IPR003724">
    <property type="entry name" value="CblAdoTrfase_CobA"/>
</dbReference>
<reference evidence="1 2" key="1">
    <citation type="journal article" date="2016" name="Nat. Commun.">
        <title>Thousands of microbial genomes shed light on interconnected biogeochemical processes in an aquifer system.</title>
        <authorList>
            <person name="Anantharaman K."/>
            <person name="Brown C.T."/>
            <person name="Hug L.A."/>
            <person name="Sharon I."/>
            <person name="Castelle C.J."/>
            <person name="Probst A.J."/>
            <person name="Thomas B.C."/>
            <person name="Singh A."/>
            <person name="Wilkins M.J."/>
            <person name="Karaoz U."/>
            <person name="Brodie E.L."/>
            <person name="Williams K.H."/>
            <person name="Hubbard S.S."/>
            <person name="Banfield J.F."/>
        </authorList>
    </citation>
    <scope>NUCLEOTIDE SEQUENCE [LARGE SCALE GENOMIC DNA]</scope>
</reference>
<protein>
    <recommendedName>
        <fullName evidence="3">Cob(I)yrinic acid a,c-diamide adenosyltransferase</fullName>
    </recommendedName>
</protein>
<dbReference type="GO" id="GO:0008817">
    <property type="term" value="F:corrinoid adenosyltransferase activity"/>
    <property type="evidence" value="ECO:0007669"/>
    <property type="project" value="InterPro"/>
</dbReference>
<dbReference type="PANTHER" id="PTHR46638">
    <property type="entry name" value="CORRINOID ADENOSYLTRANSFERASE"/>
    <property type="match status" value="1"/>
</dbReference>
<dbReference type="InterPro" id="IPR027417">
    <property type="entry name" value="P-loop_NTPase"/>
</dbReference>
<dbReference type="EMBL" id="MFFF01000030">
    <property type="protein sequence ID" value="OGE98558.1"/>
    <property type="molecule type" value="Genomic_DNA"/>
</dbReference>
<dbReference type="Proteomes" id="UP000177235">
    <property type="component" value="Unassembled WGS sequence"/>
</dbReference>
<evidence type="ECO:0000313" key="1">
    <source>
        <dbReference type="EMBL" id="OGE98558.1"/>
    </source>
</evidence>
<dbReference type="PANTHER" id="PTHR46638:SF1">
    <property type="entry name" value="CORRINOID ADENOSYLTRANSFERASE"/>
    <property type="match status" value="1"/>
</dbReference>
<sequence>MKKGLVIVYIGDGKGKTTAAVGLAVRAAGAGKRVLFCQFVKAATATESGEWPLSSEIEILKGIQGITVKILGRGFVGILGDTKDKQIHKTAAWEGTEWLQMSLKSGDYDLVIADELISALEVDLLTVADVLGVMTLAREHIVPLALTGHNKYNELLDEADLVTEMKMIKHPYYQGRLAQRGIDY</sequence>
<dbReference type="GO" id="GO:0009236">
    <property type="term" value="P:cobalamin biosynthetic process"/>
    <property type="evidence" value="ECO:0007669"/>
    <property type="project" value="InterPro"/>
</dbReference>
<evidence type="ECO:0008006" key="3">
    <source>
        <dbReference type="Google" id="ProtNLM"/>
    </source>
</evidence>
<dbReference type="Gene3D" id="3.40.50.300">
    <property type="entry name" value="P-loop containing nucleotide triphosphate hydrolases"/>
    <property type="match status" value="1"/>
</dbReference>
<organism evidence="1 2">
    <name type="scientific">Candidatus Doudnabacteria bacterium RIFCSPLOWO2_02_FULL_48_13</name>
    <dbReference type="NCBI Taxonomy" id="1817845"/>
    <lineage>
        <taxon>Bacteria</taxon>
        <taxon>Candidatus Doudnaibacteriota</taxon>
    </lineage>
</organism>